<evidence type="ECO:0000313" key="3">
    <source>
        <dbReference type="EMBL" id="CAI9924486.1"/>
    </source>
</evidence>
<name>A0AA86NTG5_9EUKA</name>
<dbReference type="InterPro" id="IPR050836">
    <property type="entry name" value="SDS22/Internalin_LRR"/>
</dbReference>
<dbReference type="InterPro" id="IPR032675">
    <property type="entry name" value="LRR_dom_sf"/>
</dbReference>
<dbReference type="EMBL" id="CATOUU010000314">
    <property type="protein sequence ID" value="CAI9924486.1"/>
    <property type="molecule type" value="Genomic_DNA"/>
</dbReference>
<evidence type="ECO:0000313" key="5">
    <source>
        <dbReference type="Proteomes" id="UP001642409"/>
    </source>
</evidence>
<comment type="caution">
    <text evidence="3">The sequence shown here is derived from an EMBL/GenBank/DDBJ whole genome shotgun (WGS) entry which is preliminary data.</text>
</comment>
<evidence type="ECO:0000313" key="4">
    <source>
        <dbReference type="EMBL" id="CAL6080412.1"/>
    </source>
</evidence>
<dbReference type="AlphaFoldDB" id="A0AA86NTG5"/>
<dbReference type="PANTHER" id="PTHR46652">
    <property type="entry name" value="LEUCINE-RICH REPEAT AND IQ DOMAIN-CONTAINING PROTEIN 1-RELATED"/>
    <property type="match status" value="1"/>
</dbReference>
<evidence type="ECO:0000256" key="1">
    <source>
        <dbReference type="ARBA" id="ARBA00022614"/>
    </source>
</evidence>
<dbReference type="SUPFAM" id="SSF52058">
    <property type="entry name" value="L domain-like"/>
    <property type="match status" value="1"/>
</dbReference>
<reference evidence="4 5" key="2">
    <citation type="submission" date="2024-07" db="EMBL/GenBank/DDBJ databases">
        <authorList>
            <person name="Akdeniz Z."/>
        </authorList>
    </citation>
    <scope>NUCLEOTIDE SEQUENCE [LARGE SCALE GENOMIC DNA]</scope>
</reference>
<proteinExistence type="predicted"/>
<gene>
    <name evidence="3" type="ORF">HINF_LOCUS12131</name>
    <name evidence="4" type="ORF">HINF_LOCUS59854</name>
</gene>
<accession>A0AA86NTG5</accession>
<evidence type="ECO:0000256" key="2">
    <source>
        <dbReference type="ARBA" id="ARBA00022737"/>
    </source>
</evidence>
<sequence>MIEKYQSQIQDGTLQIQGNPDLKSLDFMKFLVIYKLLLTCCKNIIPKLESQTIQKLIITDCKIQGIQDFQLENLEVLEIYNYFEQLESKKLILEVAMLQKLKELTLYKCITDFSPLSQMTGLTKLSLIDCKLLSTEALRPLVHLEELCLNGNDIDITSLQYQTKLTILQLISCNLVNIDALRPLVNLKELKLDFNEQVNITTVHYQNNLTKLSLVFCNLVSLDALRPLKKLEELIIFDNKIVYLQPLMELKDLSLLDARNNKIIDLQAIQLHPNFNSFILDYQNQPTQEELEEANILRDINSPITFLKQLCQQLSHIQNKNVFFRQKITQMLQQSYNSHEQFVAQAAILFKKINMFDGCQ</sequence>
<dbReference type="EMBL" id="CAXDID020000346">
    <property type="protein sequence ID" value="CAL6080412.1"/>
    <property type="molecule type" value="Genomic_DNA"/>
</dbReference>
<keyword evidence="1" id="KW-0433">Leucine-rich repeat</keyword>
<dbReference type="PANTHER" id="PTHR46652:SF3">
    <property type="entry name" value="LEUCINE-RICH REPEAT-CONTAINING PROTEIN 9"/>
    <property type="match status" value="1"/>
</dbReference>
<dbReference type="Gene3D" id="3.80.10.10">
    <property type="entry name" value="Ribonuclease Inhibitor"/>
    <property type="match status" value="1"/>
</dbReference>
<reference evidence="3" key="1">
    <citation type="submission" date="2023-06" db="EMBL/GenBank/DDBJ databases">
        <authorList>
            <person name="Kurt Z."/>
        </authorList>
    </citation>
    <scope>NUCLEOTIDE SEQUENCE</scope>
</reference>
<dbReference type="Proteomes" id="UP001642409">
    <property type="component" value="Unassembled WGS sequence"/>
</dbReference>
<keyword evidence="2" id="KW-0677">Repeat</keyword>
<protein>
    <submittedName>
        <fullName evidence="3">Uncharacterized protein</fullName>
    </submittedName>
</protein>
<organism evidence="3">
    <name type="scientific">Hexamita inflata</name>
    <dbReference type="NCBI Taxonomy" id="28002"/>
    <lineage>
        <taxon>Eukaryota</taxon>
        <taxon>Metamonada</taxon>
        <taxon>Diplomonadida</taxon>
        <taxon>Hexamitidae</taxon>
        <taxon>Hexamitinae</taxon>
        <taxon>Hexamita</taxon>
    </lineage>
</organism>
<keyword evidence="5" id="KW-1185">Reference proteome</keyword>